<keyword evidence="1" id="KW-0812">Transmembrane</keyword>
<feature type="transmembrane region" description="Helical" evidence="1">
    <location>
        <begin position="56"/>
        <end position="74"/>
    </location>
</feature>
<feature type="transmembrane region" description="Helical" evidence="1">
    <location>
        <begin position="81"/>
        <end position="104"/>
    </location>
</feature>
<dbReference type="AlphaFoldDB" id="A0AAN1XYN5"/>
<gene>
    <name evidence="2" type="primary">bchF</name>
    <name evidence="2" type="ORF">WPS_26210</name>
</gene>
<feature type="transmembrane region" description="Helical" evidence="1">
    <location>
        <begin position="116"/>
        <end position="139"/>
    </location>
</feature>
<reference evidence="2 3" key="1">
    <citation type="journal article" date="2022" name="ISME Commun">
        <title>Vulcanimicrobium alpinus gen. nov. sp. nov., the first cultivated representative of the candidate phylum 'Eremiobacterota', is a metabolically versatile aerobic anoxygenic phototroph.</title>
        <authorList>
            <person name="Yabe S."/>
            <person name="Muto K."/>
            <person name="Abe K."/>
            <person name="Yokota A."/>
            <person name="Staudigel H."/>
            <person name="Tebo B.M."/>
        </authorList>
    </citation>
    <scope>NUCLEOTIDE SEQUENCE [LARGE SCALE GENOMIC DNA]</scope>
    <source>
        <strain evidence="2 3">WC8-2</strain>
    </source>
</reference>
<dbReference type="Pfam" id="PF07284">
    <property type="entry name" value="BCHF"/>
    <property type="match status" value="1"/>
</dbReference>
<proteinExistence type="predicted"/>
<dbReference type="GO" id="GO:0030494">
    <property type="term" value="P:bacteriochlorophyll biosynthetic process"/>
    <property type="evidence" value="ECO:0007669"/>
    <property type="project" value="InterPro"/>
</dbReference>
<dbReference type="GO" id="GO:0019685">
    <property type="term" value="P:photosynthesis, dark reaction"/>
    <property type="evidence" value="ECO:0007669"/>
    <property type="project" value="InterPro"/>
</dbReference>
<name>A0AAN1XYN5_UNVUL</name>
<dbReference type="GO" id="GO:0016836">
    <property type="term" value="F:hydro-lyase activity"/>
    <property type="evidence" value="ECO:0007669"/>
    <property type="project" value="InterPro"/>
</dbReference>
<keyword evidence="1" id="KW-1133">Transmembrane helix</keyword>
<dbReference type="Proteomes" id="UP001317532">
    <property type="component" value="Chromosome"/>
</dbReference>
<accession>A0AAN1XYN5</accession>
<protein>
    <submittedName>
        <fullName evidence="2">2-vinyl bacteriochlorophyllide hydratase</fullName>
    </submittedName>
</protein>
<organism evidence="2 3">
    <name type="scientific">Vulcanimicrobium alpinum</name>
    <dbReference type="NCBI Taxonomy" id="3016050"/>
    <lineage>
        <taxon>Bacteria</taxon>
        <taxon>Bacillati</taxon>
        <taxon>Vulcanimicrobiota</taxon>
        <taxon>Vulcanimicrobiia</taxon>
        <taxon>Vulcanimicrobiales</taxon>
        <taxon>Vulcanimicrobiaceae</taxon>
        <taxon>Vulcanimicrobium</taxon>
    </lineage>
</organism>
<dbReference type="InterPro" id="IPR009905">
    <property type="entry name" value="BCHF"/>
</dbReference>
<dbReference type="EMBL" id="AP025523">
    <property type="protein sequence ID" value="BDE07345.1"/>
    <property type="molecule type" value="Genomic_DNA"/>
</dbReference>
<evidence type="ECO:0000313" key="2">
    <source>
        <dbReference type="EMBL" id="BDE07345.1"/>
    </source>
</evidence>
<evidence type="ECO:0000313" key="3">
    <source>
        <dbReference type="Proteomes" id="UP001317532"/>
    </source>
</evidence>
<dbReference type="KEGG" id="vab:WPS_26210"/>
<keyword evidence="3" id="KW-1185">Reference proteome</keyword>
<keyword evidence="1" id="KW-0472">Membrane</keyword>
<sequence>MAVVNTEQVRARRRASVWTTIHPIFAIGQLLAFVVSVVLLVLYFRGAVTFDVVHESVLFKIALMLGAVVTGALWEKDVYGYYWFAPAFLFEDTVTVIVLLLHGGYLAMAYTHTDNLVSVIGMLLFAYTVYAANVAQYVWRTHQHNRQTAAVQVRAE</sequence>
<evidence type="ECO:0000256" key="1">
    <source>
        <dbReference type="SAM" id="Phobius"/>
    </source>
</evidence>
<feature type="transmembrane region" description="Helical" evidence="1">
    <location>
        <begin position="21"/>
        <end position="44"/>
    </location>
</feature>
<dbReference type="RefSeq" id="WP_317994944.1">
    <property type="nucleotide sequence ID" value="NZ_AP025523.1"/>
</dbReference>